<dbReference type="Proteomes" id="UP001054252">
    <property type="component" value="Unassembled WGS sequence"/>
</dbReference>
<comment type="caution">
    <text evidence="1">The sequence shown here is derived from an EMBL/GenBank/DDBJ whole genome shotgun (WGS) entry which is preliminary data.</text>
</comment>
<accession>A0AAV5JAY4</accession>
<dbReference type="AlphaFoldDB" id="A0AAV5JAY4"/>
<evidence type="ECO:0000313" key="1">
    <source>
        <dbReference type="EMBL" id="GKV11798.1"/>
    </source>
</evidence>
<protein>
    <submittedName>
        <fullName evidence="1">Uncharacterized protein</fullName>
    </submittedName>
</protein>
<sequence>MESVWKMIPLTHGHRHLLSFGLFGGVTLHCRSMCLTLEMALLHPPFLGFGGCRSLYGWICLPGRKESRKVVLDTYVLEDKS</sequence>
<gene>
    <name evidence="1" type="ORF">SLEP1_g23019</name>
</gene>
<evidence type="ECO:0000313" key="2">
    <source>
        <dbReference type="Proteomes" id="UP001054252"/>
    </source>
</evidence>
<organism evidence="1 2">
    <name type="scientific">Rubroshorea leprosula</name>
    <dbReference type="NCBI Taxonomy" id="152421"/>
    <lineage>
        <taxon>Eukaryota</taxon>
        <taxon>Viridiplantae</taxon>
        <taxon>Streptophyta</taxon>
        <taxon>Embryophyta</taxon>
        <taxon>Tracheophyta</taxon>
        <taxon>Spermatophyta</taxon>
        <taxon>Magnoliopsida</taxon>
        <taxon>eudicotyledons</taxon>
        <taxon>Gunneridae</taxon>
        <taxon>Pentapetalae</taxon>
        <taxon>rosids</taxon>
        <taxon>malvids</taxon>
        <taxon>Malvales</taxon>
        <taxon>Dipterocarpaceae</taxon>
        <taxon>Rubroshorea</taxon>
    </lineage>
</organism>
<keyword evidence="2" id="KW-1185">Reference proteome</keyword>
<dbReference type="EMBL" id="BPVZ01000035">
    <property type="protein sequence ID" value="GKV11798.1"/>
    <property type="molecule type" value="Genomic_DNA"/>
</dbReference>
<proteinExistence type="predicted"/>
<name>A0AAV5JAY4_9ROSI</name>
<reference evidence="1 2" key="1">
    <citation type="journal article" date="2021" name="Commun. Biol.">
        <title>The genome of Shorea leprosula (Dipterocarpaceae) highlights the ecological relevance of drought in aseasonal tropical rainforests.</title>
        <authorList>
            <person name="Ng K.K.S."/>
            <person name="Kobayashi M.J."/>
            <person name="Fawcett J.A."/>
            <person name="Hatakeyama M."/>
            <person name="Paape T."/>
            <person name="Ng C.H."/>
            <person name="Ang C.C."/>
            <person name="Tnah L.H."/>
            <person name="Lee C.T."/>
            <person name="Nishiyama T."/>
            <person name="Sese J."/>
            <person name="O'Brien M.J."/>
            <person name="Copetti D."/>
            <person name="Mohd Noor M.I."/>
            <person name="Ong R.C."/>
            <person name="Putra M."/>
            <person name="Sireger I.Z."/>
            <person name="Indrioko S."/>
            <person name="Kosugi Y."/>
            <person name="Izuno A."/>
            <person name="Isagi Y."/>
            <person name="Lee S.L."/>
            <person name="Shimizu K.K."/>
        </authorList>
    </citation>
    <scope>NUCLEOTIDE SEQUENCE [LARGE SCALE GENOMIC DNA]</scope>
    <source>
        <strain evidence="1">214</strain>
    </source>
</reference>